<keyword evidence="2" id="KW-1277">Toxin-antitoxin system</keyword>
<reference evidence="3 4" key="1">
    <citation type="submission" date="2019-09" db="EMBL/GenBank/DDBJ databases">
        <title>Complete Genome Sequence of Lactobacillus nenjiangensis SH-Y15, isolated from sauerkraut.</title>
        <authorList>
            <person name="Yang H."/>
        </authorList>
    </citation>
    <scope>NUCLEOTIDE SEQUENCE [LARGE SCALE GENOMIC DNA]</scope>
    <source>
        <strain evidence="3 4">SH-Y15</strain>
    </source>
</reference>
<accession>A0A5P1WZP6</accession>
<dbReference type="InterPro" id="IPR003477">
    <property type="entry name" value="PemK-like"/>
</dbReference>
<dbReference type="Pfam" id="PF02452">
    <property type="entry name" value="PemK_toxin"/>
    <property type="match status" value="1"/>
</dbReference>
<keyword evidence="4" id="KW-1185">Reference proteome</keyword>
<dbReference type="PANTHER" id="PTHR33988:SF3">
    <property type="entry name" value="ENDORIBONUCLEASE TOXIN CHPB-RELATED"/>
    <property type="match status" value="1"/>
</dbReference>
<dbReference type="InterPro" id="IPR011067">
    <property type="entry name" value="Plasmid_toxin/cell-grow_inhib"/>
</dbReference>
<dbReference type="OrthoDB" id="9808744at2"/>
<evidence type="ECO:0000313" key="3">
    <source>
        <dbReference type="EMBL" id="QER67112.1"/>
    </source>
</evidence>
<dbReference type="EMBL" id="CP043939">
    <property type="protein sequence ID" value="QER67112.1"/>
    <property type="molecule type" value="Genomic_DNA"/>
</dbReference>
<evidence type="ECO:0000256" key="2">
    <source>
        <dbReference type="ARBA" id="ARBA00022649"/>
    </source>
</evidence>
<comment type="similarity">
    <text evidence="1">Belongs to the PemK/MazF family.</text>
</comment>
<dbReference type="GO" id="GO:0006402">
    <property type="term" value="P:mRNA catabolic process"/>
    <property type="evidence" value="ECO:0007669"/>
    <property type="project" value="TreeGrafter"/>
</dbReference>
<dbReference type="KEGG" id="lnn:F0161_03980"/>
<dbReference type="AlphaFoldDB" id="A0A5P1WZP6"/>
<protein>
    <submittedName>
        <fullName evidence="3">Type II toxin-antitoxin system PemK/MazF family toxin</fullName>
    </submittedName>
</protein>
<sequence>MILFQLDEKGWINTMDFPKQGDIIWLDFEPHAGREIGGHNPKNGNIRRPCIVVSGYDYNVTTQSVQVMPITHSKHDNDSMKIHIVDPGLGIDGMIIMYQLHGYDYVSRHGEIIGSVRSNILREVLEVIPEIFEL</sequence>
<dbReference type="GO" id="GO:0016075">
    <property type="term" value="P:rRNA catabolic process"/>
    <property type="evidence" value="ECO:0007669"/>
    <property type="project" value="TreeGrafter"/>
</dbReference>
<evidence type="ECO:0000256" key="1">
    <source>
        <dbReference type="ARBA" id="ARBA00007521"/>
    </source>
</evidence>
<dbReference type="Proteomes" id="UP000325295">
    <property type="component" value="Chromosome"/>
</dbReference>
<dbReference type="Gene3D" id="2.30.30.110">
    <property type="match status" value="1"/>
</dbReference>
<dbReference type="GO" id="GO:0004521">
    <property type="term" value="F:RNA endonuclease activity"/>
    <property type="evidence" value="ECO:0007669"/>
    <property type="project" value="TreeGrafter"/>
</dbReference>
<proteinExistence type="inferred from homology"/>
<dbReference type="PANTHER" id="PTHR33988">
    <property type="entry name" value="ENDORIBONUCLEASE MAZF-RELATED"/>
    <property type="match status" value="1"/>
</dbReference>
<name>A0A5P1WZP6_9LACO</name>
<gene>
    <name evidence="3" type="ORF">F0161_03980</name>
</gene>
<dbReference type="GO" id="GO:0003677">
    <property type="term" value="F:DNA binding"/>
    <property type="evidence" value="ECO:0007669"/>
    <property type="project" value="InterPro"/>
</dbReference>
<organism evidence="3 4">
    <name type="scientific">Paucilactobacillus nenjiangensis</name>
    <dbReference type="NCBI Taxonomy" id="1296540"/>
    <lineage>
        <taxon>Bacteria</taxon>
        <taxon>Bacillati</taxon>
        <taxon>Bacillota</taxon>
        <taxon>Bacilli</taxon>
        <taxon>Lactobacillales</taxon>
        <taxon>Lactobacillaceae</taxon>
        <taxon>Paucilactobacillus</taxon>
    </lineage>
</organism>
<evidence type="ECO:0000313" key="4">
    <source>
        <dbReference type="Proteomes" id="UP000325295"/>
    </source>
</evidence>
<dbReference type="SUPFAM" id="SSF50118">
    <property type="entry name" value="Cell growth inhibitor/plasmid maintenance toxic component"/>
    <property type="match status" value="1"/>
</dbReference>
<dbReference type="RefSeq" id="WP_150203783.1">
    <property type="nucleotide sequence ID" value="NZ_CP043939.1"/>
</dbReference>